<dbReference type="EMBL" id="ASHM01032500">
    <property type="protein sequence ID" value="PNX77523.1"/>
    <property type="molecule type" value="Genomic_DNA"/>
</dbReference>
<reference evidence="1 2" key="1">
    <citation type="journal article" date="2014" name="Am. J. Bot.">
        <title>Genome assembly and annotation for red clover (Trifolium pratense; Fabaceae).</title>
        <authorList>
            <person name="Istvanek J."/>
            <person name="Jaros M."/>
            <person name="Krenek A."/>
            <person name="Repkova J."/>
        </authorList>
    </citation>
    <scope>NUCLEOTIDE SEQUENCE [LARGE SCALE GENOMIC DNA]</scope>
    <source>
        <strain evidence="2">cv. Tatra</strain>
        <tissue evidence="1">Young leaves</tissue>
    </source>
</reference>
<evidence type="ECO:0000313" key="2">
    <source>
        <dbReference type="Proteomes" id="UP000236291"/>
    </source>
</evidence>
<feature type="non-terminal residue" evidence="1">
    <location>
        <position position="71"/>
    </location>
</feature>
<organism evidence="1 2">
    <name type="scientific">Trifolium pratense</name>
    <name type="common">Red clover</name>
    <dbReference type="NCBI Taxonomy" id="57577"/>
    <lineage>
        <taxon>Eukaryota</taxon>
        <taxon>Viridiplantae</taxon>
        <taxon>Streptophyta</taxon>
        <taxon>Embryophyta</taxon>
        <taxon>Tracheophyta</taxon>
        <taxon>Spermatophyta</taxon>
        <taxon>Magnoliopsida</taxon>
        <taxon>eudicotyledons</taxon>
        <taxon>Gunneridae</taxon>
        <taxon>Pentapetalae</taxon>
        <taxon>rosids</taxon>
        <taxon>fabids</taxon>
        <taxon>Fabales</taxon>
        <taxon>Fabaceae</taxon>
        <taxon>Papilionoideae</taxon>
        <taxon>50 kb inversion clade</taxon>
        <taxon>NPAAA clade</taxon>
        <taxon>Hologalegina</taxon>
        <taxon>IRL clade</taxon>
        <taxon>Trifolieae</taxon>
        <taxon>Trifolium</taxon>
    </lineage>
</organism>
<protein>
    <submittedName>
        <fullName evidence="1">Uncharacterized protein</fullName>
    </submittedName>
</protein>
<name>A0A2K3LG64_TRIPR</name>
<evidence type="ECO:0000313" key="1">
    <source>
        <dbReference type="EMBL" id="PNX77523.1"/>
    </source>
</evidence>
<proteinExistence type="predicted"/>
<sequence>MVSSPQFRSSRIRPASAIVPIPENPSIAYHKEIYTVLFDPPSFLMVHSIYCHLWKKSKMEKKFLPLPPLRK</sequence>
<dbReference type="Proteomes" id="UP000236291">
    <property type="component" value="Unassembled WGS sequence"/>
</dbReference>
<reference evidence="1 2" key="2">
    <citation type="journal article" date="2017" name="Front. Plant Sci.">
        <title>Gene Classification and Mining of Molecular Markers Useful in Red Clover (Trifolium pratense) Breeding.</title>
        <authorList>
            <person name="Istvanek J."/>
            <person name="Dluhosova J."/>
            <person name="Dluhos P."/>
            <person name="Patkova L."/>
            <person name="Nedelnik J."/>
            <person name="Repkova J."/>
        </authorList>
    </citation>
    <scope>NUCLEOTIDE SEQUENCE [LARGE SCALE GENOMIC DNA]</scope>
    <source>
        <strain evidence="2">cv. Tatra</strain>
        <tissue evidence="1">Young leaves</tissue>
    </source>
</reference>
<comment type="caution">
    <text evidence="1">The sequence shown here is derived from an EMBL/GenBank/DDBJ whole genome shotgun (WGS) entry which is preliminary data.</text>
</comment>
<accession>A0A2K3LG64</accession>
<dbReference type="AlphaFoldDB" id="A0A2K3LG64"/>
<gene>
    <name evidence="1" type="ORF">L195_g033491</name>
</gene>